<dbReference type="NCBIfam" id="TIGR00539">
    <property type="entry name" value="hemN_rel"/>
    <property type="match status" value="1"/>
</dbReference>
<keyword evidence="5 9" id="KW-0479">Metal-binding</keyword>
<evidence type="ECO:0000259" key="10">
    <source>
        <dbReference type="PROSITE" id="PS51918"/>
    </source>
</evidence>
<dbReference type="GO" id="GO:0051539">
    <property type="term" value="F:4 iron, 4 sulfur cluster binding"/>
    <property type="evidence" value="ECO:0007669"/>
    <property type="project" value="UniProtKB-UniRule"/>
</dbReference>
<evidence type="ECO:0000256" key="6">
    <source>
        <dbReference type="ARBA" id="ARBA00023004"/>
    </source>
</evidence>
<dbReference type="Gene3D" id="3.20.20.70">
    <property type="entry name" value="Aldolase class I"/>
    <property type="match status" value="1"/>
</dbReference>
<dbReference type="SFLD" id="SFLDG01082">
    <property type="entry name" value="B12-binding_domain_containing"/>
    <property type="match status" value="1"/>
</dbReference>
<dbReference type="InterPro" id="IPR013785">
    <property type="entry name" value="Aldolase_TIM"/>
</dbReference>
<dbReference type="SFLD" id="SFLDG01065">
    <property type="entry name" value="anaerobic_coproporphyrinogen-I"/>
    <property type="match status" value="1"/>
</dbReference>
<evidence type="ECO:0000313" key="12">
    <source>
        <dbReference type="Proteomes" id="UP000075324"/>
    </source>
</evidence>
<dbReference type="PROSITE" id="PS51918">
    <property type="entry name" value="RADICAL_SAM"/>
    <property type="match status" value="1"/>
</dbReference>
<keyword evidence="6 9" id="KW-0408">Iron</keyword>
<dbReference type="GO" id="GO:0004109">
    <property type="term" value="F:coproporphyrinogen oxidase activity"/>
    <property type="evidence" value="ECO:0007669"/>
    <property type="project" value="InterPro"/>
</dbReference>
<dbReference type="AlphaFoldDB" id="A0A150N8A7"/>
<dbReference type="SFLD" id="SFLDF00562">
    <property type="entry name" value="HemN-like__clustered_with_heat"/>
    <property type="match status" value="1"/>
</dbReference>
<keyword evidence="4 9" id="KW-0949">S-adenosyl-L-methionine</keyword>
<reference evidence="11 12" key="1">
    <citation type="submission" date="2016-01" db="EMBL/GenBank/DDBJ databases">
        <title>Draft Genome Sequences of Seven Thermophilic Sporeformers Isolated from Foods.</title>
        <authorList>
            <person name="Berendsen E.M."/>
            <person name="Wells-Bennik M.H."/>
            <person name="Krawcyk A.O."/>
            <person name="De Jong A."/>
            <person name="Holsappel S."/>
            <person name="Eijlander R.T."/>
            <person name="Kuipers O.P."/>
        </authorList>
    </citation>
    <scope>NUCLEOTIDE SEQUENCE [LARGE SCALE GENOMIC DNA]</scope>
    <source>
        <strain evidence="11 12">B4110</strain>
    </source>
</reference>
<evidence type="ECO:0000256" key="3">
    <source>
        <dbReference type="ARBA" id="ARBA00022617"/>
    </source>
</evidence>
<dbReference type="SMART" id="SM00729">
    <property type="entry name" value="Elp3"/>
    <property type="match status" value="1"/>
</dbReference>
<protein>
    <recommendedName>
        <fullName evidence="2 9">Heme chaperone HemW</fullName>
    </recommendedName>
</protein>
<dbReference type="InterPro" id="IPR007197">
    <property type="entry name" value="rSAM"/>
</dbReference>
<evidence type="ECO:0000313" key="11">
    <source>
        <dbReference type="EMBL" id="KYD32929.1"/>
    </source>
</evidence>
<feature type="domain" description="Radical SAM core" evidence="10">
    <location>
        <begin position="1"/>
        <end position="237"/>
    </location>
</feature>
<keyword evidence="8 9" id="KW-0143">Chaperone</keyword>
<dbReference type="GO" id="GO:0006779">
    <property type="term" value="P:porphyrin-containing compound biosynthetic process"/>
    <property type="evidence" value="ECO:0007669"/>
    <property type="project" value="InterPro"/>
</dbReference>
<evidence type="ECO:0000256" key="7">
    <source>
        <dbReference type="ARBA" id="ARBA00023014"/>
    </source>
</evidence>
<dbReference type="PANTHER" id="PTHR13932">
    <property type="entry name" value="COPROPORPHYRINIGEN III OXIDASE"/>
    <property type="match status" value="1"/>
</dbReference>
<dbReference type="CDD" id="cd01335">
    <property type="entry name" value="Radical_SAM"/>
    <property type="match status" value="1"/>
</dbReference>
<sequence>MVKSAYFHIPFCAQICYYCDFNKVFFHGQPVDEYLEAMENEMKWTVEAFPTDRLDTLFVGGGTPTVLEMKQLDFFLQNIYKHFRFSIHEVEFTFEANPNELSKEKLQLLKEAGVNRLSFGVQTFDDSLLKAIGRTHRYEDVMKTIALAKEIGFENISIDLMYGLPQQTLAQFQADLEIAFSLDIQHISAYSLIIEPKTIFYNLMRKGKLLLPTEEEEAQMYEEAMRQMEIHGYHQYEISNYARPSFESRHNLTYWNNEEYYGIGAGAHSYVGGVRRANIKPINKYIETVQKTGFPYLEVHHVTVSEQMEEEMFLGLRKTEGVSKQRFLEKFGMSVHDVFGRAIAAEKQKGLLEETQTHIRLTHRGKLLGNEVFQAFIAESKH</sequence>
<evidence type="ECO:0000256" key="2">
    <source>
        <dbReference type="ARBA" id="ARBA00017228"/>
    </source>
</evidence>
<dbReference type="SFLD" id="SFLDS00029">
    <property type="entry name" value="Radical_SAM"/>
    <property type="match status" value="1"/>
</dbReference>
<comment type="similarity">
    <text evidence="1">Belongs to the anaerobic coproporphyrinogen-III oxidase family. HemW subfamily.</text>
</comment>
<keyword evidence="7 9" id="KW-0411">Iron-sulfur</keyword>
<keyword evidence="11" id="KW-0560">Oxidoreductase</keyword>
<dbReference type="RefSeq" id="WP_082798091.1">
    <property type="nucleotide sequence ID" value="NZ_LQYW01000005.1"/>
</dbReference>
<dbReference type="Proteomes" id="UP000075324">
    <property type="component" value="Unassembled WGS sequence"/>
</dbReference>
<dbReference type="InterPro" id="IPR004559">
    <property type="entry name" value="HemW-like"/>
</dbReference>
<evidence type="ECO:0000256" key="1">
    <source>
        <dbReference type="ARBA" id="ARBA00006100"/>
    </source>
</evidence>
<keyword evidence="9" id="KW-0004">4Fe-4S</keyword>
<evidence type="ECO:0000256" key="5">
    <source>
        <dbReference type="ARBA" id="ARBA00022723"/>
    </source>
</evidence>
<keyword evidence="9" id="KW-0963">Cytoplasm</keyword>
<dbReference type="SUPFAM" id="SSF102114">
    <property type="entry name" value="Radical SAM enzymes"/>
    <property type="match status" value="1"/>
</dbReference>
<comment type="subcellular location">
    <subcellularLocation>
        <location evidence="9">Cytoplasm</location>
    </subcellularLocation>
</comment>
<evidence type="ECO:0000256" key="9">
    <source>
        <dbReference type="RuleBase" id="RU364116"/>
    </source>
</evidence>
<dbReference type="InterPro" id="IPR034505">
    <property type="entry name" value="Coproporphyrinogen-III_oxidase"/>
</dbReference>
<evidence type="ECO:0000256" key="4">
    <source>
        <dbReference type="ARBA" id="ARBA00022691"/>
    </source>
</evidence>
<dbReference type="GO" id="GO:0005737">
    <property type="term" value="C:cytoplasm"/>
    <property type="evidence" value="ECO:0007669"/>
    <property type="project" value="UniProtKB-SubCell"/>
</dbReference>
<organism evidence="11 12">
    <name type="scientific">Parageobacillus toebii</name>
    <dbReference type="NCBI Taxonomy" id="153151"/>
    <lineage>
        <taxon>Bacteria</taxon>
        <taxon>Bacillati</taxon>
        <taxon>Bacillota</taxon>
        <taxon>Bacilli</taxon>
        <taxon>Bacillales</taxon>
        <taxon>Anoxybacillaceae</taxon>
        <taxon>Parageobacillus</taxon>
    </lineage>
</organism>
<dbReference type="InterPro" id="IPR058240">
    <property type="entry name" value="rSAM_sf"/>
</dbReference>
<keyword evidence="3 9" id="KW-0349">Heme</keyword>
<name>A0A150N8A7_9BACL</name>
<dbReference type="InterPro" id="IPR006638">
    <property type="entry name" value="Elp3/MiaA/NifB-like_rSAM"/>
</dbReference>
<proteinExistence type="inferred from homology"/>
<comment type="caution">
    <text evidence="11">The sequence shown here is derived from an EMBL/GenBank/DDBJ whole genome shotgun (WGS) entry which is preliminary data.</text>
</comment>
<dbReference type="SFLD" id="SFLDF00288">
    <property type="entry name" value="HemN-like__clustered_with_nucl"/>
    <property type="match status" value="1"/>
</dbReference>
<evidence type="ECO:0000256" key="8">
    <source>
        <dbReference type="ARBA" id="ARBA00023186"/>
    </source>
</evidence>
<dbReference type="GO" id="GO:0046872">
    <property type="term" value="F:metal ion binding"/>
    <property type="evidence" value="ECO:0007669"/>
    <property type="project" value="UniProtKB-UniRule"/>
</dbReference>
<dbReference type="PATRIC" id="fig|153151.4.peg.2987"/>
<dbReference type="PANTHER" id="PTHR13932:SF5">
    <property type="entry name" value="RADICAL S-ADENOSYL METHIONINE DOMAIN-CONTAINING PROTEIN 1, MITOCHONDRIAL"/>
    <property type="match status" value="1"/>
</dbReference>
<comment type="function">
    <text evidence="9">Probably acts as a heme chaperone, transferring heme to an unknown acceptor. Binds one molecule of heme per monomer, possibly covalently. Binds 1 [4Fe-4S] cluster. The cluster is coordinated with 3 cysteines and an exchangeable S-adenosyl-L-methionine.</text>
</comment>
<gene>
    <name evidence="11" type="ORF">B4110_2734</name>
</gene>
<dbReference type="EMBL" id="LQYW01000005">
    <property type="protein sequence ID" value="KYD32929.1"/>
    <property type="molecule type" value="Genomic_DNA"/>
</dbReference>
<accession>A0A150N8A7</accession>
<dbReference type="Pfam" id="PF06969">
    <property type="entry name" value="HemN_C"/>
    <property type="match status" value="1"/>
</dbReference>
<dbReference type="InterPro" id="IPR010723">
    <property type="entry name" value="HemN_C"/>
</dbReference>
<dbReference type="Pfam" id="PF04055">
    <property type="entry name" value="Radical_SAM"/>
    <property type="match status" value="1"/>
</dbReference>